<proteinExistence type="predicted"/>
<evidence type="ECO:0000256" key="2">
    <source>
        <dbReference type="ARBA" id="ARBA00023239"/>
    </source>
</evidence>
<dbReference type="SUPFAM" id="SSF110857">
    <property type="entry name" value="Gamma-glutamyl cyclotransferase-like"/>
    <property type="match status" value="1"/>
</dbReference>
<name>A0A344PLR9_9RHOB</name>
<sequence length="181" mass="19419">MTNDGGWIFAYGSLMWDPGVPVAEALPARLPGWHRSFCLRSIEHRGRPDCPGLVLGLDAAPGAECRGLALRIAAPDWPDAIATIRARELVTSAYREAAVNLDLTDGRHVDALTYVVRPEHPQYAGGLDLDRQAAIIALASGGRGPNAAYLASFVEHLALLGLNDPEFSALSERVRSLQRAG</sequence>
<dbReference type="GO" id="GO:0061928">
    <property type="term" value="F:glutathione specific gamma-glutamylcyclotransferase activity"/>
    <property type="evidence" value="ECO:0007669"/>
    <property type="project" value="UniProtKB-EC"/>
</dbReference>
<dbReference type="Pfam" id="PF04752">
    <property type="entry name" value="ChaC"/>
    <property type="match status" value="1"/>
</dbReference>
<dbReference type="AlphaFoldDB" id="A0A344PLR9"/>
<dbReference type="OrthoDB" id="9795692at2"/>
<dbReference type="PANTHER" id="PTHR12192:SF2">
    <property type="entry name" value="GLUTATHIONE-SPECIFIC GAMMA-GLUTAMYLCYCLOTRANSFERASE 2"/>
    <property type="match status" value="1"/>
</dbReference>
<accession>A0A344PLR9</accession>
<dbReference type="KEGG" id="pars:DRW48_12020"/>
<dbReference type="GO" id="GO:0005737">
    <property type="term" value="C:cytoplasm"/>
    <property type="evidence" value="ECO:0007669"/>
    <property type="project" value="TreeGrafter"/>
</dbReference>
<dbReference type="CDD" id="cd06661">
    <property type="entry name" value="GGCT_like"/>
    <property type="match status" value="1"/>
</dbReference>
<evidence type="ECO:0000313" key="4">
    <source>
        <dbReference type="Proteomes" id="UP000252023"/>
    </source>
</evidence>
<dbReference type="PANTHER" id="PTHR12192">
    <property type="entry name" value="CATION TRANSPORT PROTEIN CHAC-RELATED"/>
    <property type="match status" value="1"/>
</dbReference>
<dbReference type="EMBL" id="CP030918">
    <property type="protein sequence ID" value="AXC50324.1"/>
    <property type="molecule type" value="Genomic_DNA"/>
</dbReference>
<dbReference type="GO" id="GO:0006751">
    <property type="term" value="P:glutathione catabolic process"/>
    <property type="evidence" value="ECO:0007669"/>
    <property type="project" value="InterPro"/>
</dbReference>
<evidence type="ECO:0000313" key="3">
    <source>
        <dbReference type="EMBL" id="AXC50324.1"/>
    </source>
</evidence>
<keyword evidence="4" id="KW-1185">Reference proteome</keyword>
<gene>
    <name evidence="3" type="ORF">DRW48_12020</name>
</gene>
<dbReference type="Proteomes" id="UP000252023">
    <property type="component" value="Chromosome"/>
</dbReference>
<keyword evidence="3" id="KW-0808">Transferase</keyword>
<evidence type="ECO:0000256" key="1">
    <source>
        <dbReference type="ARBA" id="ARBA00012344"/>
    </source>
</evidence>
<organism evidence="3 4">
    <name type="scientific">Paracoccus suum</name>
    <dbReference type="NCBI Taxonomy" id="2259340"/>
    <lineage>
        <taxon>Bacteria</taxon>
        <taxon>Pseudomonadati</taxon>
        <taxon>Pseudomonadota</taxon>
        <taxon>Alphaproteobacteria</taxon>
        <taxon>Rhodobacterales</taxon>
        <taxon>Paracoccaceae</taxon>
        <taxon>Paracoccus</taxon>
    </lineage>
</organism>
<dbReference type="GO" id="GO:0016740">
    <property type="term" value="F:transferase activity"/>
    <property type="evidence" value="ECO:0007669"/>
    <property type="project" value="UniProtKB-KW"/>
</dbReference>
<dbReference type="RefSeq" id="WP_114076641.1">
    <property type="nucleotide sequence ID" value="NZ_CP030918.1"/>
</dbReference>
<dbReference type="InterPro" id="IPR013024">
    <property type="entry name" value="GGCT-like"/>
</dbReference>
<reference evidence="4" key="1">
    <citation type="submission" date="2018-07" db="EMBL/GenBank/DDBJ databases">
        <title>Genome sequencing of Paracoccus sp. SC2-6.</title>
        <authorList>
            <person name="Heo J."/>
            <person name="Kim S.-J."/>
            <person name="Kwon S.-W."/>
        </authorList>
    </citation>
    <scope>NUCLEOTIDE SEQUENCE [LARGE SCALE GENOMIC DNA]</scope>
    <source>
        <strain evidence="4">SC2-6</strain>
    </source>
</reference>
<dbReference type="InterPro" id="IPR036568">
    <property type="entry name" value="GGCT-like_sf"/>
</dbReference>
<protein>
    <recommendedName>
        <fullName evidence="1">glutathione-specific gamma-glutamylcyclotransferase</fullName>
        <ecNumber evidence="1">4.3.2.7</ecNumber>
    </recommendedName>
</protein>
<dbReference type="EC" id="4.3.2.7" evidence="1"/>
<keyword evidence="2" id="KW-0456">Lyase</keyword>
<dbReference type="InterPro" id="IPR006840">
    <property type="entry name" value="ChaC"/>
</dbReference>
<dbReference type="Gene3D" id="3.10.490.10">
    <property type="entry name" value="Gamma-glutamyl cyclotransferase-like"/>
    <property type="match status" value="1"/>
</dbReference>